<evidence type="ECO:0000256" key="9">
    <source>
        <dbReference type="ARBA" id="ARBA00022723"/>
    </source>
</evidence>
<dbReference type="STRING" id="4558.A0A1B6QK12"/>
<dbReference type="InParanoid" id="A0A1B6QK12"/>
<keyword evidence="6" id="KW-0816">Tricarboxylic acid cycle</keyword>
<dbReference type="EMBL" id="CM000760">
    <property type="protein sequence ID" value="KXG38254.1"/>
    <property type="molecule type" value="Genomic_DNA"/>
</dbReference>
<dbReference type="Gene3D" id="1.20.1300.10">
    <property type="entry name" value="Fumarate reductase/succinate dehydrogenase, transmembrane subunit"/>
    <property type="match status" value="1"/>
</dbReference>
<dbReference type="SUPFAM" id="SSF81343">
    <property type="entry name" value="Fumarate reductase respiratory complex transmembrane subunits"/>
    <property type="match status" value="1"/>
</dbReference>
<comment type="pathway">
    <text evidence="3">Carbohydrate metabolism; tricarboxylic acid cycle.</text>
</comment>
<protein>
    <recommendedName>
        <fullName evidence="21">Succinate dehydrogenase subunit 3</fullName>
    </recommendedName>
</protein>
<evidence type="ECO:0000256" key="14">
    <source>
        <dbReference type="ARBA" id="ARBA00023004"/>
    </source>
</evidence>
<keyword evidence="13 18" id="KW-1133">Transmembrane helix</keyword>
<keyword evidence="16 18" id="KW-0472">Membrane</keyword>
<dbReference type="Pfam" id="PF01127">
    <property type="entry name" value="Sdh_cyt"/>
    <property type="match status" value="1"/>
</dbReference>
<evidence type="ECO:0000256" key="5">
    <source>
        <dbReference type="ARBA" id="ARBA00022448"/>
    </source>
</evidence>
<evidence type="ECO:0000256" key="1">
    <source>
        <dbReference type="ARBA" id="ARBA00004050"/>
    </source>
</evidence>
<reference evidence="19 20" key="1">
    <citation type="journal article" date="2009" name="Nature">
        <title>The Sorghum bicolor genome and the diversification of grasses.</title>
        <authorList>
            <person name="Paterson A.H."/>
            <person name="Bowers J.E."/>
            <person name="Bruggmann R."/>
            <person name="Dubchak I."/>
            <person name="Grimwood J."/>
            <person name="Gundlach H."/>
            <person name="Haberer G."/>
            <person name="Hellsten U."/>
            <person name="Mitros T."/>
            <person name="Poliakov A."/>
            <person name="Schmutz J."/>
            <person name="Spannagl M."/>
            <person name="Tang H."/>
            <person name="Wang X."/>
            <person name="Wicker T."/>
            <person name="Bharti A.K."/>
            <person name="Chapman J."/>
            <person name="Feltus F.A."/>
            <person name="Gowik U."/>
            <person name="Grigoriev I.V."/>
            <person name="Lyons E."/>
            <person name="Maher C.A."/>
            <person name="Martis M."/>
            <person name="Narechania A."/>
            <person name="Otillar R.P."/>
            <person name="Penning B.W."/>
            <person name="Salamov A.A."/>
            <person name="Wang Y."/>
            <person name="Zhang L."/>
            <person name="Carpita N.C."/>
            <person name="Freeling M."/>
            <person name="Gingle A.R."/>
            <person name="Hash C.T."/>
            <person name="Keller B."/>
            <person name="Klein P."/>
            <person name="Kresovich S."/>
            <person name="McCann M.C."/>
            <person name="Ming R."/>
            <person name="Peterson D.G."/>
            <person name="Mehboob-ur-Rahman"/>
            <person name="Ware D."/>
            <person name="Westhoff P."/>
            <person name="Mayer K.F."/>
            <person name="Messing J."/>
            <person name="Rokhsar D.S."/>
        </authorList>
    </citation>
    <scope>NUCLEOTIDE SEQUENCE [LARGE SCALE GENOMIC DNA]</scope>
    <source>
        <strain evidence="20">cv. BTx623</strain>
    </source>
</reference>
<name>A0A1B6QK12_SORBI</name>
<dbReference type="PANTHER" id="PTHR10978:SF18">
    <property type="entry name" value="SUCCINATE DEHYDROGENASE SUBUNIT 3-1, MITOCHONDRIAL"/>
    <property type="match status" value="1"/>
</dbReference>
<evidence type="ECO:0000256" key="15">
    <source>
        <dbReference type="ARBA" id="ARBA00023128"/>
    </source>
</evidence>
<dbReference type="OMA" id="QGCAGME"/>
<dbReference type="PANTHER" id="PTHR10978">
    <property type="entry name" value="SUCCINATE DEHYDROGENASE CYTOCHROME B560 SUBUNIT"/>
    <property type="match status" value="1"/>
</dbReference>
<evidence type="ECO:0000256" key="17">
    <source>
        <dbReference type="SAM" id="MobiDB-lite"/>
    </source>
</evidence>
<keyword evidence="5" id="KW-0813">Transport</keyword>
<dbReference type="GO" id="GO:0006121">
    <property type="term" value="P:mitochondrial electron transport, succinate to ubiquinone"/>
    <property type="evidence" value="ECO:0000318"/>
    <property type="project" value="GO_Central"/>
</dbReference>
<dbReference type="GO" id="GO:0046872">
    <property type="term" value="F:metal ion binding"/>
    <property type="evidence" value="ECO:0007669"/>
    <property type="project" value="UniProtKB-KW"/>
</dbReference>
<evidence type="ECO:0000256" key="2">
    <source>
        <dbReference type="ARBA" id="ARBA00004434"/>
    </source>
</evidence>
<dbReference type="GO" id="GO:0005743">
    <property type="term" value="C:mitochondrial inner membrane"/>
    <property type="evidence" value="ECO:0007669"/>
    <property type="project" value="UniProtKB-SubCell"/>
</dbReference>
<sequence length="224" mass="23986">MDEKFLGGEGLNKALGMMPAGPGRVSPRTMPTRPCRAVPPRTKGVVPAEARASFSSFHLWSLTAPPPPASRRVPPAENRSRARFVRIFCVASKEASPSPPEQQGCAGMEKYNSNTQFAPLRETPFALRGVLGSSSSYPEQARGYTSSPLAALPPKMSTPGNRLLHTSRPLSSPVANRPLSPHLPLKKPQFSATFSISHRIFGVALGVAIISVPLATKFSLMFGV</sequence>
<dbReference type="AlphaFoldDB" id="A0A1B6QK12"/>
<reference evidence="20" key="2">
    <citation type="journal article" date="2018" name="Plant J.">
        <title>The Sorghum bicolor reference genome: improved assembly, gene annotations, a transcriptome atlas, and signatures of genome organization.</title>
        <authorList>
            <person name="McCormick R.F."/>
            <person name="Truong S.K."/>
            <person name="Sreedasyam A."/>
            <person name="Jenkins J."/>
            <person name="Shu S."/>
            <person name="Sims D."/>
            <person name="Kennedy M."/>
            <person name="Amirebrahimi M."/>
            <person name="Weers B.D."/>
            <person name="McKinley B."/>
            <person name="Mattison A."/>
            <person name="Morishige D.T."/>
            <person name="Grimwood J."/>
            <person name="Schmutz J."/>
            <person name="Mullet J.E."/>
        </authorList>
    </citation>
    <scope>NUCLEOTIDE SEQUENCE [LARGE SCALE GENOMIC DNA]</scope>
    <source>
        <strain evidence="20">cv. BTx623</strain>
    </source>
</reference>
<dbReference type="InterPro" id="IPR000701">
    <property type="entry name" value="SuccDH_FuR_B_TM-su"/>
</dbReference>
<comment type="function">
    <text evidence="1">Membrane-anchoring subunit of succinate dehydrogenase (SDH).</text>
</comment>
<dbReference type="FunFam" id="1.20.1300.10:FF:000010">
    <property type="entry name" value="Succinate dehydrogenase subunit 3-1, mitochondrial"/>
    <property type="match status" value="1"/>
</dbReference>
<keyword evidence="14" id="KW-0408">Iron</keyword>
<dbReference type="InterPro" id="IPR014314">
    <property type="entry name" value="Succ_DH_cytb556"/>
</dbReference>
<keyword evidence="12" id="KW-0249">Electron transport</keyword>
<evidence type="ECO:0000313" key="20">
    <source>
        <dbReference type="Proteomes" id="UP000000768"/>
    </source>
</evidence>
<feature type="transmembrane region" description="Helical" evidence="18">
    <location>
        <begin position="200"/>
        <end position="220"/>
    </location>
</feature>
<dbReference type="GO" id="GO:0009055">
    <property type="term" value="F:electron transfer activity"/>
    <property type="evidence" value="ECO:0007669"/>
    <property type="project" value="InterPro"/>
</dbReference>
<keyword evidence="9" id="KW-0479">Metal-binding</keyword>
<feature type="region of interest" description="Disordered" evidence="17">
    <location>
        <begin position="1"/>
        <end position="44"/>
    </location>
</feature>
<dbReference type="Gramene" id="KXG38254">
    <property type="protein sequence ID" value="KXG38254"/>
    <property type="gene ID" value="SORBI_3001G206700"/>
</dbReference>
<dbReference type="Proteomes" id="UP000000768">
    <property type="component" value="Chromosome 1"/>
</dbReference>
<evidence type="ECO:0008006" key="21">
    <source>
        <dbReference type="Google" id="ProtNLM"/>
    </source>
</evidence>
<gene>
    <name evidence="19" type="ORF">SORBI_3001G206700</name>
</gene>
<comment type="subunit">
    <text evidence="4">Component of complex II composed of eight subunits in plants: four classical SDH subunits SDH1, SDH2, SDH3 and SDH4 (a flavoprotein (FP), an iron-sulfur protein (IP), and a cytochrome b composed of a large and a small subunit.), as well as four subunits unknown in mitochondria from bacteria and heterotrophic eukaryotes.</text>
</comment>
<evidence type="ECO:0000256" key="4">
    <source>
        <dbReference type="ARBA" id="ARBA00011313"/>
    </source>
</evidence>
<evidence type="ECO:0000256" key="8">
    <source>
        <dbReference type="ARBA" id="ARBA00022692"/>
    </source>
</evidence>
<dbReference type="FunCoup" id="A0A1B6QK12">
    <property type="interactions" value="389"/>
</dbReference>
<evidence type="ECO:0000256" key="13">
    <source>
        <dbReference type="ARBA" id="ARBA00022989"/>
    </source>
</evidence>
<dbReference type="GO" id="GO:0045273">
    <property type="term" value="C:respiratory chain complex II (succinate dehydrogenase)"/>
    <property type="evidence" value="ECO:0000318"/>
    <property type="project" value="GO_Central"/>
</dbReference>
<keyword evidence="10" id="KW-0999">Mitochondrion inner membrane</keyword>
<evidence type="ECO:0000256" key="12">
    <source>
        <dbReference type="ARBA" id="ARBA00022982"/>
    </source>
</evidence>
<evidence type="ECO:0000256" key="11">
    <source>
        <dbReference type="ARBA" id="ARBA00022946"/>
    </source>
</evidence>
<dbReference type="GO" id="GO:0006099">
    <property type="term" value="P:tricarboxylic acid cycle"/>
    <property type="evidence" value="ECO:0007669"/>
    <property type="project" value="UniProtKB-KW"/>
</dbReference>
<keyword evidence="8 18" id="KW-0812">Transmembrane</keyword>
<organism evidence="19 20">
    <name type="scientific">Sorghum bicolor</name>
    <name type="common">Sorghum</name>
    <name type="synonym">Sorghum vulgare</name>
    <dbReference type="NCBI Taxonomy" id="4558"/>
    <lineage>
        <taxon>Eukaryota</taxon>
        <taxon>Viridiplantae</taxon>
        <taxon>Streptophyta</taxon>
        <taxon>Embryophyta</taxon>
        <taxon>Tracheophyta</taxon>
        <taxon>Spermatophyta</taxon>
        <taxon>Magnoliopsida</taxon>
        <taxon>Liliopsida</taxon>
        <taxon>Poales</taxon>
        <taxon>Poaceae</taxon>
        <taxon>PACMAD clade</taxon>
        <taxon>Panicoideae</taxon>
        <taxon>Andropogonodae</taxon>
        <taxon>Andropogoneae</taxon>
        <taxon>Sorghinae</taxon>
        <taxon>Sorghum</taxon>
    </lineage>
</organism>
<keyword evidence="15" id="KW-0496">Mitochondrion</keyword>
<accession>A0A1B6QK12</accession>
<evidence type="ECO:0000256" key="6">
    <source>
        <dbReference type="ARBA" id="ARBA00022532"/>
    </source>
</evidence>
<evidence type="ECO:0000256" key="7">
    <source>
        <dbReference type="ARBA" id="ARBA00022617"/>
    </source>
</evidence>
<evidence type="ECO:0000256" key="3">
    <source>
        <dbReference type="ARBA" id="ARBA00005163"/>
    </source>
</evidence>
<dbReference type="InterPro" id="IPR034804">
    <property type="entry name" value="SQR/QFR_C/D"/>
</dbReference>
<keyword evidence="11" id="KW-0809">Transit peptide</keyword>
<evidence type="ECO:0000256" key="10">
    <source>
        <dbReference type="ARBA" id="ARBA00022792"/>
    </source>
</evidence>
<comment type="subcellular location">
    <subcellularLocation>
        <location evidence="2">Mitochondrion inner membrane</location>
        <topology evidence="2">Single-pass membrane protein</topology>
    </subcellularLocation>
</comment>
<keyword evidence="20" id="KW-1185">Reference proteome</keyword>
<evidence type="ECO:0000256" key="18">
    <source>
        <dbReference type="SAM" id="Phobius"/>
    </source>
</evidence>
<proteinExistence type="predicted"/>
<evidence type="ECO:0000256" key="16">
    <source>
        <dbReference type="ARBA" id="ARBA00023136"/>
    </source>
</evidence>
<keyword evidence="7" id="KW-0349">Heme</keyword>
<evidence type="ECO:0000313" key="19">
    <source>
        <dbReference type="EMBL" id="KXG38254.1"/>
    </source>
</evidence>